<dbReference type="EMBL" id="BONX01000029">
    <property type="protein sequence ID" value="GIG97839.1"/>
    <property type="molecule type" value="Genomic_DNA"/>
</dbReference>
<name>A0ABQ4ET51_9ACTN</name>
<gene>
    <name evidence="1" type="ORF">Pma05_44120</name>
</gene>
<evidence type="ECO:0000313" key="2">
    <source>
        <dbReference type="Proteomes" id="UP000621500"/>
    </source>
</evidence>
<protein>
    <submittedName>
        <fullName evidence="1">Uncharacterized protein</fullName>
    </submittedName>
</protein>
<sequence>MAAGPHTVVMLDDLAARVSRLDRAIAPIANRPVDLSDPGWADRLLEEPPAAEQAGVADEAAVVLAALLTRYAEGDESTRTAIRGLFRNHRSFQWGVGMSFPADTAERFRRQLLLISARDQGLDTRDELLNLTELCREATAAGVAIGPVLREVAELSSDVDRYGMGSTRRILLRCVPEEEPDRR</sequence>
<proteinExistence type="predicted"/>
<reference evidence="1 2" key="1">
    <citation type="submission" date="2021-01" db="EMBL/GenBank/DDBJ databases">
        <title>Whole genome shotgun sequence of Plantactinospora mayteni NBRC 109088.</title>
        <authorList>
            <person name="Komaki H."/>
            <person name="Tamura T."/>
        </authorList>
    </citation>
    <scope>NUCLEOTIDE SEQUENCE [LARGE SCALE GENOMIC DNA]</scope>
    <source>
        <strain evidence="1 2">NBRC 109088</strain>
    </source>
</reference>
<accession>A0ABQ4ET51</accession>
<dbReference type="Proteomes" id="UP000621500">
    <property type="component" value="Unassembled WGS sequence"/>
</dbReference>
<organism evidence="1 2">
    <name type="scientific">Plantactinospora mayteni</name>
    <dbReference type="NCBI Taxonomy" id="566021"/>
    <lineage>
        <taxon>Bacteria</taxon>
        <taxon>Bacillati</taxon>
        <taxon>Actinomycetota</taxon>
        <taxon>Actinomycetes</taxon>
        <taxon>Micromonosporales</taxon>
        <taxon>Micromonosporaceae</taxon>
        <taxon>Plantactinospora</taxon>
    </lineage>
</organism>
<evidence type="ECO:0000313" key="1">
    <source>
        <dbReference type="EMBL" id="GIG97839.1"/>
    </source>
</evidence>
<comment type="caution">
    <text evidence="1">The sequence shown here is derived from an EMBL/GenBank/DDBJ whole genome shotgun (WGS) entry which is preliminary data.</text>
</comment>
<keyword evidence="2" id="KW-1185">Reference proteome</keyword>